<proteinExistence type="predicted"/>
<dbReference type="SUPFAM" id="SSF52047">
    <property type="entry name" value="RNI-like"/>
    <property type="match status" value="1"/>
</dbReference>
<dbReference type="Proteomes" id="UP000015241">
    <property type="component" value="Unassembled WGS sequence"/>
</dbReference>
<dbReference type="OrthoDB" id="2787007at2759"/>
<dbReference type="InterPro" id="IPR032675">
    <property type="entry name" value="LRR_dom_sf"/>
</dbReference>
<dbReference type="EMBL" id="KE504132">
    <property type="protein sequence ID" value="EPT02952.1"/>
    <property type="molecule type" value="Genomic_DNA"/>
</dbReference>
<evidence type="ECO:0000313" key="2">
    <source>
        <dbReference type="Proteomes" id="UP000015241"/>
    </source>
</evidence>
<gene>
    <name evidence="1" type="ORF">FOMPIDRAFT_1047321</name>
</gene>
<evidence type="ECO:0008006" key="3">
    <source>
        <dbReference type="Google" id="ProtNLM"/>
    </source>
</evidence>
<accession>S8ED93</accession>
<dbReference type="Gene3D" id="3.80.10.10">
    <property type="entry name" value="Ribonuclease Inhibitor"/>
    <property type="match status" value="1"/>
</dbReference>
<organism evidence="1 2">
    <name type="scientific">Fomitopsis schrenkii</name>
    <name type="common">Brown rot fungus</name>
    <dbReference type="NCBI Taxonomy" id="2126942"/>
    <lineage>
        <taxon>Eukaryota</taxon>
        <taxon>Fungi</taxon>
        <taxon>Dikarya</taxon>
        <taxon>Basidiomycota</taxon>
        <taxon>Agaricomycotina</taxon>
        <taxon>Agaricomycetes</taxon>
        <taxon>Polyporales</taxon>
        <taxon>Fomitopsis</taxon>
    </lineage>
</organism>
<name>S8ED93_FOMSC</name>
<dbReference type="STRING" id="743788.S8ED93"/>
<sequence length="420" mass="47094">MEDAAQPEAPPGFVPSLPPELWDTVIAHLRTDHKALIACCLTCRAWLPTSRYYLFRHVRLKTRQSYASFLDSLEHAPELPGWIKRLTVTESSRSSAHPFDISPMLSHLTGIHHLHLRVAWPVSVCAPSLLASSVVFPFLTTLILRGGKYDAQEIPQLLSAFPRLSYLRLSDVNDKNFGPVLPLTVAPMSSAATDDSGGPKELVLLRISVTIEYFLFHSSLRFQLQSLEIDGNFIASSPCPRVLWDSQASLRDLVIHYTHHHLVGRKINAVPHAFGSLRFSSLRSLSFEPNMWSMDAGEYIVDVLSTVNSEHIEDIRVGFLLYRSDDFQPGPNFRRIDEALASFTRSGLRFTIAIVYDAGEVHRRHGMAADLVNNFHRLITGGADVQVVMTDALGRFPKESFRPQDASMALREYVPLSFHA</sequence>
<dbReference type="AlphaFoldDB" id="S8ED93"/>
<dbReference type="InParanoid" id="S8ED93"/>
<keyword evidence="2" id="KW-1185">Reference proteome</keyword>
<dbReference type="InterPro" id="IPR036047">
    <property type="entry name" value="F-box-like_dom_sf"/>
</dbReference>
<dbReference type="HOGENOM" id="CLU_036316_4_1_1"/>
<evidence type="ECO:0000313" key="1">
    <source>
        <dbReference type="EMBL" id="EPT02952.1"/>
    </source>
</evidence>
<protein>
    <recommendedName>
        <fullName evidence="3">F-box domain-containing protein</fullName>
    </recommendedName>
</protein>
<dbReference type="SUPFAM" id="SSF81383">
    <property type="entry name" value="F-box domain"/>
    <property type="match status" value="1"/>
</dbReference>
<reference evidence="1 2" key="1">
    <citation type="journal article" date="2012" name="Science">
        <title>The Paleozoic origin of enzymatic lignin decomposition reconstructed from 31 fungal genomes.</title>
        <authorList>
            <person name="Floudas D."/>
            <person name="Binder M."/>
            <person name="Riley R."/>
            <person name="Barry K."/>
            <person name="Blanchette R.A."/>
            <person name="Henrissat B."/>
            <person name="Martinez A.T."/>
            <person name="Otillar R."/>
            <person name="Spatafora J.W."/>
            <person name="Yadav J.S."/>
            <person name="Aerts A."/>
            <person name="Benoit I."/>
            <person name="Boyd A."/>
            <person name="Carlson A."/>
            <person name="Copeland A."/>
            <person name="Coutinho P.M."/>
            <person name="de Vries R.P."/>
            <person name="Ferreira P."/>
            <person name="Findley K."/>
            <person name="Foster B."/>
            <person name="Gaskell J."/>
            <person name="Glotzer D."/>
            <person name="Gorecki P."/>
            <person name="Heitman J."/>
            <person name="Hesse C."/>
            <person name="Hori C."/>
            <person name="Igarashi K."/>
            <person name="Jurgens J.A."/>
            <person name="Kallen N."/>
            <person name="Kersten P."/>
            <person name="Kohler A."/>
            <person name="Kuees U."/>
            <person name="Kumar T.K.A."/>
            <person name="Kuo A."/>
            <person name="LaButti K."/>
            <person name="Larrondo L.F."/>
            <person name="Lindquist E."/>
            <person name="Ling A."/>
            <person name="Lombard V."/>
            <person name="Lucas S."/>
            <person name="Lundell T."/>
            <person name="Martin R."/>
            <person name="McLaughlin D.J."/>
            <person name="Morgenstern I."/>
            <person name="Morin E."/>
            <person name="Murat C."/>
            <person name="Nagy L.G."/>
            <person name="Nolan M."/>
            <person name="Ohm R.A."/>
            <person name="Patyshakuliyeva A."/>
            <person name="Rokas A."/>
            <person name="Ruiz-Duenas F.J."/>
            <person name="Sabat G."/>
            <person name="Salamov A."/>
            <person name="Samejima M."/>
            <person name="Schmutz J."/>
            <person name="Slot J.C."/>
            <person name="St John F."/>
            <person name="Stenlid J."/>
            <person name="Sun H."/>
            <person name="Sun S."/>
            <person name="Syed K."/>
            <person name="Tsang A."/>
            <person name="Wiebenga A."/>
            <person name="Young D."/>
            <person name="Pisabarro A."/>
            <person name="Eastwood D.C."/>
            <person name="Martin F."/>
            <person name="Cullen D."/>
            <person name="Grigoriev I.V."/>
            <person name="Hibbett D.S."/>
        </authorList>
    </citation>
    <scope>NUCLEOTIDE SEQUENCE</scope>
    <source>
        <strain evidence="2">FP-58527</strain>
    </source>
</reference>